<dbReference type="STRING" id="370979.SAMN05443663_102507"/>
<dbReference type="Proteomes" id="UP000184071">
    <property type="component" value="Unassembled WGS sequence"/>
</dbReference>
<accession>A0A1M5ITP0</accession>
<reference evidence="2" key="1">
    <citation type="submission" date="2016-11" db="EMBL/GenBank/DDBJ databases">
        <authorList>
            <person name="Varghese N."/>
            <person name="Submissions S."/>
        </authorList>
    </citation>
    <scope>NUCLEOTIDE SEQUENCE [LARGE SCALE GENOMIC DNA]</scope>
    <source>
        <strain evidence="2">DSM 17963</strain>
    </source>
</reference>
<gene>
    <name evidence="1" type="ORF">SAMN05443663_102507</name>
</gene>
<name>A0A1M5ITP0_9FLAO</name>
<protein>
    <recommendedName>
        <fullName evidence="3">Polyketide cyclase / dehydrase and lipid transport</fullName>
    </recommendedName>
</protein>
<proteinExistence type="predicted"/>
<dbReference type="OrthoDB" id="7554712at2"/>
<evidence type="ECO:0008006" key="3">
    <source>
        <dbReference type="Google" id="ProtNLM"/>
    </source>
</evidence>
<evidence type="ECO:0000313" key="2">
    <source>
        <dbReference type="Proteomes" id="UP000184071"/>
    </source>
</evidence>
<evidence type="ECO:0000313" key="1">
    <source>
        <dbReference type="EMBL" id="SHG31694.1"/>
    </source>
</evidence>
<organism evidence="1 2">
    <name type="scientific">Flavobacterium defluvii</name>
    <dbReference type="NCBI Taxonomy" id="370979"/>
    <lineage>
        <taxon>Bacteria</taxon>
        <taxon>Pseudomonadati</taxon>
        <taxon>Bacteroidota</taxon>
        <taxon>Flavobacteriia</taxon>
        <taxon>Flavobacteriales</taxon>
        <taxon>Flavobacteriaceae</taxon>
        <taxon>Flavobacterium</taxon>
    </lineage>
</organism>
<dbReference type="RefSeq" id="WP_073414529.1">
    <property type="nucleotide sequence ID" value="NZ_FQWC01000002.1"/>
</dbReference>
<dbReference type="EMBL" id="FQWC01000002">
    <property type="protein sequence ID" value="SHG31694.1"/>
    <property type="molecule type" value="Genomic_DNA"/>
</dbReference>
<keyword evidence="2" id="KW-1185">Reference proteome</keyword>
<dbReference type="AlphaFoldDB" id="A0A1M5ITP0"/>
<sequence>MEIISESAATAIINAPIDSINLSEWLFNLKSHEYQACSKGHIAAGNSISTDGKRMSINVEQVADTLLVQHYIEETGEKDYCKVISNSDSFSPFGRTKLGIIWEIKVEKHTDKNSQFTNIVKVLMTDEFSSLLKTAGILDLTPVKTSMTQNVTAHNQEETPLFAKDIEIKALSGVWKNNN</sequence>